<keyword evidence="3" id="KW-0547">Nucleotide-binding</keyword>
<evidence type="ECO:0000313" key="7">
    <source>
        <dbReference type="EMBL" id="MBP0457337.1"/>
    </source>
</evidence>
<proteinExistence type="inferred from homology"/>
<evidence type="ECO:0000259" key="6">
    <source>
        <dbReference type="PROSITE" id="PS50893"/>
    </source>
</evidence>
<evidence type="ECO:0000256" key="4">
    <source>
        <dbReference type="ARBA" id="ARBA00022840"/>
    </source>
</evidence>
<dbReference type="Gene3D" id="3.40.50.300">
    <property type="entry name" value="P-loop containing nucleotide triphosphate hydrolases"/>
    <property type="match status" value="1"/>
</dbReference>
<dbReference type="Pfam" id="PF08352">
    <property type="entry name" value="oligo_HPY"/>
    <property type="match status" value="1"/>
</dbReference>
<comment type="similarity">
    <text evidence="1">Belongs to the ABC transporter superfamily.</text>
</comment>
<dbReference type="RefSeq" id="WP_209339108.1">
    <property type="nucleotide sequence ID" value="NZ_JAGIQL010000019.1"/>
</dbReference>
<gene>
    <name evidence="7" type="ORF">JFN87_07465</name>
</gene>
<dbReference type="GO" id="GO:0016887">
    <property type="term" value="F:ATP hydrolysis activity"/>
    <property type="evidence" value="ECO:0007669"/>
    <property type="project" value="InterPro"/>
</dbReference>
<organism evidence="7 8">
    <name type="scientific">Streptomyces montanisoli</name>
    <dbReference type="NCBI Taxonomy" id="2798581"/>
    <lineage>
        <taxon>Bacteria</taxon>
        <taxon>Bacillati</taxon>
        <taxon>Actinomycetota</taxon>
        <taxon>Actinomycetes</taxon>
        <taxon>Kitasatosporales</taxon>
        <taxon>Streptomycetaceae</taxon>
        <taxon>Streptomyces</taxon>
    </lineage>
</organism>
<comment type="caution">
    <text evidence="7">The sequence shown here is derived from an EMBL/GenBank/DDBJ whole genome shotgun (WGS) entry which is preliminary data.</text>
</comment>
<keyword evidence="8" id="KW-1185">Reference proteome</keyword>
<name>A0A940MAE7_9ACTN</name>
<dbReference type="GO" id="GO:0055085">
    <property type="term" value="P:transmembrane transport"/>
    <property type="evidence" value="ECO:0007669"/>
    <property type="project" value="UniProtKB-ARBA"/>
</dbReference>
<dbReference type="SMART" id="SM00382">
    <property type="entry name" value="AAA"/>
    <property type="match status" value="1"/>
</dbReference>
<dbReference type="PANTHER" id="PTHR43776">
    <property type="entry name" value="TRANSPORT ATP-BINDING PROTEIN"/>
    <property type="match status" value="1"/>
</dbReference>
<dbReference type="Proteomes" id="UP000670475">
    <property type="component" value="Unassembled WGS sequence"/>
</dbReference>
<sequence>MNDIPEQPGAAAQPPGPGGPAADDPVLDVRGLVKHYPGRSRAARRNGPIRAVDGVDLRIGRGEVLGLVGESGSGKSTVGKCVARLTDPTEGRIELLGRDISTINRRAMRPLRRDVHVVFQDAYSSLDPRMKIGDIVGGPLRQHGEGDAAQRRRRALDMLERVGFRARMATRFPHELSGGQRQRVALARALVMAPRLVVADEPVSALDVSVQASILNLLLDLQADMGFSCLFITHDLSVVEFISDRIAVMYLGRIVETATREELFAHPQHPYTQALLSAAPVPDPRTTRAAGRVVLRGDLPSQATRIPGCPFHPRCPVAVDRCRTEVPPLAGVTRADHPVSCHLVDPATGGPDITQGRNGVVHHTS</sequence>
<dbReference type="NCBIfam" id="TIGR01727">
    <property type="entry name" value="oligo_HPY"/>
    <property type="match status" value="1"/>
</dbReference>
<dbReference type="InterPro" id="IPR013563">
    <property type="entry name" value="Oligopep_ABC_C"/>
</dbReference>
<dbReference type="GO" id="GO:0005524">
    <property type="term" value="F:ATP binding"/>
    <property type="evidence" value="ECO:0007669"/>
    <property type="project" value="UniProtKB-KW"/>
</dbReference>
<feature type="region of interest" description="Disordered" evidence="5">
    <location>
        <begin position="346"/>
        <end position="365"/>
    </location>
</feature>
<accession>A0A940MAE7</accession>
<dbReference type="CDD" id="cd03257">
    <property type="entry name" value="ABC_NikE_OppD_transporters"/>
    <property type="match status" value="1"/>
</dbReference>
<feature type="region of interest" description="Disordered" evidence="5">
    <location>
        <begin position="1"/>
        <end position="24"/>
    </location>
</feature>
<dbReference type="GO" id="GO:0015833">
    <property type="term" value="P:peptide transport"/>
    <property type="evidence" value="ECO:0007669"/>
    <property type="project" value="InterPro"/>
</dbReference>
<dbReference type="InterPro" id="IPR027417">
    <property type="entry name" value="P-loop_NTPase"/>
</dbReference>
<protein>
    <submittedName>
        <fullName evidence="7">ABC transporter ATP-binding protein</fullName>
    </submittedName>
</protein>
<evidence type="ECO:0000256" key="5">
    <source>
        <dbReference type="SAM" id="MobiDB-lite"/>
    </source>
</evidence>
<dbReference type="PANTHER" id="PTHR43776:SF7">
    <property type="entry name" value="D,D-DIPEPTIDE TRANSPORT ATP-BINDING PROTEIN DDPF-RELATED"/>
    <property type="match status" value="1"/>
</dbReference>
<evidence type="ECO:0000256" key="2">
    <source>
        <dbReference type="ARBA" id="ARBA00022448"/>
    </source>
</evidence>
<dbReference type="InterPro" id="IPR003593">
    <property type="entry name" value="AAA+_ATPase"/>
</dbReference>
<evidence type="ECO:0000256" key="3">
    <source>
        <dbReference type="ARBA" id="ARBA00022741"/>
    </source>
</evidence>
<keyword evidence="2" id="KW-0813">Transport</keyword>
<dbReference type="PROSITE" id="PS00211">
    <property type="entry name" value="ABC_TRANSPORTER_1"/>
    <property type="match status" value="1"/>
</dbReference>
<evidence type="ECO:0000256" key="1">
    <source>
        <dbReference type="ARBA" id="ARBA00005417"/>
    </source>
</evidence>
<dbReference type="InterPro" id="IPR017871">
    <property type="entry name" value="ABC_transporter-like_CS"/>
</dbReference>
<evidence type="ECO:0000313" key="8">
    <source>
        <dbReference type="Proteomes" id="UP000670475"/>
    </source>
</evidence>
<dbReference type="FunFam" id="3.40.50.300:FF:000016">
    <property type="entry name" value="Oligopeptide ABC transporter ATP-binding component"/>
    <property type="match status" value="1"/>
</dbReference>
<keyword evidence="4 7" id="KW-0067">ATP-binding</keyword>
<feature type="domain" description="ABC transporter" evidence="6">
    <location>
        <begin position="27"/>
        <end position="276"/>
    </location>
</feature>
<dbReference type="AlphaFoldDB" id="A0A940MAE7"/>
<dbReference type="PROSITE" id="PS50893">
    <property type="entry name" value="ABC_TRANSPORTER_2"/>
    <property type="match status" value="1"/>
</dbReference>
<reference evidence="7" key="1">
    <citation type="submission" date="2021-03" db="EMBL/GenBank/DDBJ databases">
        <title>Whole genome sequence of Streptomyces bomunensis MMS17-BM035.</title>
        <authorList>
            <person name="Lee J.H."/>
        </authorList>
    </citation>
    <scope>NUCLEOTIDE SEQUENCE</scope>
    <source>
        <strain evidence="7">MMS17-BM035</strain>
    </source>
</reference>
<dbReference type="EMBL" id="JAGIQL010000019">
    <property type="protein sequence ID" value="MBP0457337.1"/>
    <property type="molecule type" value="Genomic_DNA"/>
</dbReference>
<dbReference type="InterPro" id="IPR003439">
    <property type="entry name" value="ABC_transporter-like_ATP-bd"/>
</dbReference>
<dbReference type="InterPro" id="IPR050319">
    <property type="entry name" value="ABC_transp_ATP-bind"/>
</dbReference>
<dbReference type="SUPFAM" id="SSF52540">
    <property type="entry name" value="P-loop containing nucleoside triphosphate hydrolases"/>
    <property type="match status" value="1"/>
</dbReference>
<dbReference type="Pfam" id="PF00005">
    <property type="entry name" value="ABC_tran"/>
    <property type="match status" value="1"/>
</dbReference>